<organism evidence="1 2">
    <name type="scientific">Paramuricea clavata</name>
    <name type="common">Red gorgonian</name>
    <name type="synonym">Violescent sea-whip</name>
    <dbReference type="NCBI Taxonomy" id="317549"/>
    <lineage>
        <taxon>Eukaryota</taxon>
        <taxon>Metazoa</taxon>
        <taxon>Cnidaria</taxon>
        <taxon>Anthozoa</taxon>
        <taxon>Octocorallia</taxon>
        <taxon>Malacalcyonacea</taxon>
        <taxon>Plexauridae</taxon>
        <taxon>Paramuricea</taxon>
    </lineage>
</organism>
<evidence type="ECO:0000313" key="2">
    <source>
        <dbReference type="Proteomes" id="UP001152795"/>
    </source>
</evidence>
<proteinExistence type="predicted"/>
<gene>
    <name evidence="1" type="ORF">PACLA_8A040062</name>
</gene>
<dbReference type="AlphaFoldDB" id="A0A6S7LHZ1"/>
<dbReference type="Proteomes" id="UP001152795">
    <property type="component" value="Unassembled WGS sequence"/>
</dbReference>
<sequence length="175" mass="19921">MHDLSYTYQNSGKRLRKLCALNEILKDVYKFENEEVKPTKSIGTCWIDHKLCAMKLFIDKRGLYLSHIQNVIADTMKKNDKPKLEGISIRFSATKMCHVPMYVDILEPARQLSLTTQKTEEINIIKQVQAVDRTLKKYKIMLAKVDEDPAAAASSLPTVKHVLSVIEEGPDKSSL</sequence>
<evidence type="ECO:0000313" key="1">
    <source>
        <dbReference type="EMBL" id="CAB4036862.1"/>
    </source>
</evidence>
<dbReference type="EMBL" id="CACRXK020022491">
    <property type="protein sequence ID" value="CAB4036862.1"/>
    <property type="molecule type" value="Genomic_DNA"/>
</dbReference>
<keyword evidence="2" id="KW-1185">Reference proteome</keyword>
<protein>
    <submittedName>
        <fullName evidence="1">Uncharacterized protein</fullName>
    </submittedName>
</protein>
<comment type="caution">
    <text evidence="1">The sequence shown here is derived from an EMBL/GenBank/DDBJ whole genome shotgun (WGS) entry which is preliminary data.</text>
</comment>
<accession>A0A6S7LHZ1</accession>
<reference evidence="1" key="1">
    <citation type="submission" date="2020-04" db="EMBL/GenBank/DDBJ databases">
        <authorList>
            <person name="Alioto T."/>
            <person name="Alioto T."/>
            <person name="Gomez Garrido J."/>
        </authorList>
    </citation>
    <scope>NUCLEOTIDE SEQUENCE</scope>
    <source>
        <strain evidence="1">A484AB</strain>
    </source>
</reference>
<name>A0A6S7LHZ1_PARCT</name>